<comment type="subcellular location">
    <subcellularLocation>
        <location evidence="1">Membrane</location>
        <topology evidence="1">Multi-pass membrane protein</topology>
    </subcellularLocation>
</comment>
<feature type="transmembrane region" description="Helical" evidence="5">
    <location>
        <begin position="248"/>
        <end position="267"/>
    </location>
</feature>
<dbReference type="Proteomes" id="UP000294155">
    <property type="component" value="Unassembled WGS sequence"/>
</dbReference>
<proteinExistence type="predicted"/>
<gene>
    <name evidence="7" type="ORF">EWM57_17655</name>
</gene>
<protein>
    <submittedName>
        <fullName evidence="7">MFS transporter</fullName>
    </submittedName>
</protein>
<accession>A0A4Q5L7P6</accession>
<dbReference type="InterPro" id="IPR011701">
    <property type="entry name" value="MFS"/>
</dbReference>
<feature type="transmembrane region" description="Helical" evidence="5">
    <location>
        <begin position="279"/>
        <end position="297"/>
    </location>
</feature>
<evidence type="ECO:0000313" key="7">
    <source>
        <dbReference type="EMBL" id="RYU77195.1"/>
    </source>
</evidence>
<dbReference type="RefSeq" id="WP_129922484.1">
    <property type="nucleotide sequence ID" value="NZ_SEWE01000049.1"/>
</dbReference>
<dbReference type="CDD" id="cd17393">
    <property type="entry name" value="MFS_MosC_like"/>
    <property type="match status" value="1"/>
</dbReference>
<feature type="transmembrane region" description="Helical" evidence="5">
    <location>
        <begin position="56"/>
        <end position="75"/>
    </location>
</feature>
<feature type="transmembrane region" description="Helical" evidence="5">
    <location>
        <begin position="19"/>
        <end position="36"/>
    </location>
</feature>
<evidence type="ECO:0000256" key="3">
    <source>
        <dbReference type="ARBA" id="ARBA00022989"/>
    </source>
</evidence>
<feature type="transmembrane region" description="Helical" evidence="5">
    <location>
        <begin position="82"/>
        <end position="101"/>
    </location>
</feature>
<sequence>MQPLLAAPETSAAASRARLATAVFFLVSGFGFSTWASRIPTMQHRLGLNEAELGGVLLALPTGLLLTLPVTGLLLRRYSSRRIMLIGALLYNVALALLGFAEHTWQLVVLLFCFGSSRNLLNISVNAQSVGVQALYSRSIIATFHGVWSVAGFAAAAVGVAVIGAGIAPGYHFLAVGVVLSGLALAFFPGTLALPPTPAQPDRPAFALPDKVMLKFGLICFACMACEGTMYDWSGVYFEKVVHAPRGWVAAGFATYMIAMTLGRFVGDWLANRIGIKPLLRGSGVLMTTGLLLAAALPTPLTAGLGFALVGLGVSCVVPMVFSMAGRSATLGSGAAIAAVSTVGYLGFLIVPPVVGFLAAALDLRWSFALMALLGAVVVALVSKLE</sequence>
<dbReference type="GO" id="GO:0022857">
    <property type="term" value="F:transmembrane transporter activity"/>
    <property type="evidence" value="ECO:0007669"/>
    <property type="project" value="InterPro"/>
</dbReference>
<dbReference type="OrthoDB" id="9809599at2"/>
<dbReference type="Pfam" id="PF07690">
    <property type="entry name" value="MFS_1"/>
    <property type="match status" value="1"/>
</dbReference>
<dbReference type="PANTHER" id="PTHR23514:SF13">
    <property type="entry name" value="INNER MEMBRANE PROTEIN YBJJ"/>
    <property type="match status" value="1"/>
</dbReference>
<feature type="domain" description="Major facilitator superfamily (MFS) profile" evidence="6">
    <location>
        <begin position="17"/>
        <end position="386"/>
    </location>
</feature>
<feature type="transmembrane region" description="Helical" evidence="5">
    <location>
        <begin position="366"/>
        <end position="383"/>
    </location>
</feature>
<dbReference type="AlphaFoldDB" id="A0A4Q5L7P6"/>
<feature type="transmembrane region" description="Helical" evidence="5">
    <location>
        <begin position="146"/>
        <end position="167"/>
    </location>
</feature>
<keyword evidence="4 5" id="KW-0472">Membrane</keyword>
<dbReference type="GO" id="GO:0016020">
    <property type="term" value="C:membrane"/>
    <property type="evidence" value="ECO:0007669"/>
    <property type="project" value="UniProtKB-SubCell"/>
</dbReference>
<feature type="transmembrane region" description="Helical" evidence="5">
    <location>
        <begin position="303"/>
        <end position="322"/>
    </location>
</feature>
<comment type="caution">
    <text evidence="7">The sequence shown here is derived from an EMBL/GenBank/DDBJ whole genome shotgun (WGS) entry which is preliminary data.</text>
</comment>
<dbReference type="PROSITE" id="PS50850">
    <property type="entry name" value="MFS"/>
    <property type="match status" value="1"/>
</dbReference>
<evidence type="ECO:0000256" key="1">
    <source>
        <dbReference type="ARBA" id="ARBA00004141"/>
    </source>
</evidence>
<dbReference type="InterPro" id="IPR036259">
    <property type="entry name" value="MFS_trans_sf"/>
</dbReference>
<feature type="transmembrane region" description="Helical" evidence="5">
    <location>
        <begin position="173"/>
        <end position="195"/>
    </location>
</feature>
<evidence type="ECO:0000259" key="6">
    <source>
        <dbReference type="PROSITE" id="PS50850"/>
    </source>
</evidence>
<evidence type="ECO:0000256" key="2">
    <source>
        <dbReference type="ARBA" id="ARBA00022692"/>
    </source>
</evidence>
<name>A0A4Q5L7P6_9BACT</name>
<evidence type="ECO:0000256" key="5">
    <source>
        <dbReference type="SAM" id="Phobius"/>
    </source>
</evidence>
<keyword evidence="3 5" id="KW-1133">Transmembrane helix</keyword>
<dbReference type="InterPro" id="IPR020846">
    <property type="entry name" value="MFS_dom"/>
</dbReference>
<keyword evidence="8" id="KW-1185">Reference proteome</keyword>
<reference evidence="7 8" key="1">
    <citation type="submission" date="2019-02" db="EMBL/GenBank/DDBJ databases">
        <title>Bacterial novel species isolated from soil.</title>
        <authorList>
            <person name="Jung H.-Y."/>
        </authorList>
    </citation>
    <scope>NUCLEOTIDE SEQUENCE [LARGE SCALE GENOMIC DNA]</scope>
    <source>
        <strain evidence="7 8">1-3-3-3</strain>
    </source>
</reference>
<dbReference type="EMBL" id="SEWE01000049">
    <property type="protein sequence ID" value="RYU77195.1"/>
    <property type="molecule type" value="Genomic_DNA"/>
</dbReference>
<dbReference type="InterPro" id="IPR051788">
    <property type="entry name" value="MFS_Transporter"/>
</dbReference>
<dbReference type="SUPFAM" id="SSF103473">
    <property type="entry name" value="MFS general substrate transporter"/>
    <property type="match status" value="1"/>
</dbReference>
<evidence type="ECO:0000313" key="8">
    <source>
        <dbReference type="Proteomes" id="UP000294155"/>
    </source>
</evidence>
<organism evidence="7 8">
    <name type="scientific">Hymenobacter persicinus</name>
    <dbReference type="NCBI Taxonomy" id="2025506"/>
    <lineage>
        <taxon>Bacteria</taxon>
        <taxon>Pseudomonadati</taxon>
        <taxon>Bacteroidota</taxon>
        <taxon>Cytophagia</taxon>
        <taxon>Cytophagales</taxon>
        <taxon>Hymenobacteraceae</taxon>
        <taxon>Hymenobacter</taxon>
    </lineage>
</organism>
<dbReference type="PANTHER" id="PTHR23514">
    <property type="entry name" value="BYPASS OF STOP CODON PROTEIN 6"/>
    <property type="match status" value="1"/>
</dbReference>
<evidence type="ECO:0000256" key="4">
    <source>
        <dbReference type="ARBA" id="ARBA00023136"/>
    </source>
</evidence>
<keyword evidence="2 5" id="KW-0812">Transmembrane</keyword>
<dbReference type="Gene3D" id="1.20.1250.20">
    <property type="entry name" value="MFS general substrate transporter like domains"/>
    <property type="match status" value="2"/>
</dbReference>
<feature type="transmembrane region" description="Helical" evidence="5">
    <location>
        <begin position="334"/>
        <end position="360"/>
    </location>
</feature>